<proteinExistence type="predicted"/>
<organism evidence="1">
    <name type="scientific">uncultured Verrucomicrobiales bacterium HF0010_05E02</name>
    <dbReference type="NCBI Taxonomy" id="710995"/>
    <lineage>
        <taxon>Bacteria</taxon>
        <taxon>Pseudomonadati</taxon>
        <taxon>Verrucomicrobiota</taxon>
        <taxon>Verrucomicrobiia</taxon>
        <taxon>Verrucomicrobiales</taxon>
        <taxon>environmental samples</taxon>
    </lineage>
</organism>
<evidence type="ECO:0000313" key="1">
    <source>
        <dbReference type="EMBL" id="ADI16721.1"/>
    </source>
</evidence>
<dbReference type="AlphaFoldDB" id="E0XQN0"/>
<dbReference type="EMBL" id="GU474845">
    <property type="protein sequence ID" value="ADI16721.1"/>
    <property type="molecule type" value="Genomic_DNA"/>
</dbReference>
<dbReference type="AntiFam" id="ANF00025">
    <property type="entry name" value="Antisense to 23S rRNA"/>
</dbReference>
<name>E0XQN0_9BACT</name>
<reference evidence="1" key="1">
    <citation type="journal article" date="2011" name="Environ. Microbiol.">
        <title>Time-series analyses of Monterey Bay coastal microbial picoplankton using a 'genome proxy' microarray.</title>
        <authorList>
            <person name="Rich V.I."/>
            <person name="Pham V.D."/>
            <person name="Eppley J."/>
            <person name="Shi Y."/>
            <person name="DeLong E.F."/>
        </authorList>
    </citation>
    <scope>NUCLEOTIDE SEQUENCE</scope>
</reference>
<accession>E0XQN0</accession>
<protein>
    <submittedName>
        <fullName evidence="1">Uncharacterized protein</fullName>
    </submittedName>
</protein>
<sequence>MRQWPTRCLIRAGRNLPDKEFRYLRTVIVTADIHGGLDPKLSPQALTFPHWSQVTPYTSTYVLAESCVFAKQSVGLFHCGLARSQAPLLPKLRGNFAEFLKEVSLTRLRILISDTCVGLRYGRPKD</sequence>